<evidence type="ECO:0000256" key="2">
    <source>
        <dbReference type="SAM" id="Phobius"/>
    </source>
</evidence>
<feature type="region of interest" description="Disordered" evidence="1">
    <location>
        <begin position="172"/>
        <end position="222"/>
    </location>
</feature>
<dbReference type="PROSITE" id="PS50004">
    <property type="entry name" value="C2"/>
    <property type="match status" value="1"/>
</dbReference>
<keyword evidence="5" id="KW-1185">Reference proteome</keyword>
<comment type="caution">
    <text evidence="4">The sequence shown here is derived from an EMBL/GenBank/DDBJ whole genome shotgun (WGS) entry which is preliminary data.</text>
</comment>
<sequence>MNPQTLTSRGTWQVTVVRAHGLRLMRPEKKWRPIIRLEVDKHHSYETVLGCDGQNVNMTEAFSFEDADANSLLDIEIFCQSQTKKKGKRKKLVASAIGHPLGRLVKTQELERSLSPPSSPIRESSHFPGAEIELRLQCQTQNKNTNASRGKPQNGSSIVLRICPSSSFAASSRIQLEEEEEVPPAYTSDTESSHTLNDMPCTPEDSRPSSPVSPVPPQTLRRRVKGYQIYSDEEPCSSGGEEEEHIKKPLSFAQVAEELEDYDSLPIPIPKRSTLTDTVESIHQWIAASLLPVYTEKITVPPSYMNSAERALSSFTLYCELKEAQLESEYEPVFERLQREWQYVGGLLAALAAVNAAVFAISPDSLFRIQPYALSAIAASSMASGLGTAIDAWFLFRYNWIDVKTFIYRARDLYGSYFFFALCSRMPAVCMFTSALALMTFLGLVAFEVWPQGVLVVCFFVGLIMTLQFLVFGAHWCANKIVAGGKASKQGVVAVVRKMTTASTTSTVV</sequence>
<dbReference type="OrthoDB" id="2642524at2759"/>
<dbReference type="AlphaFoldDB" id="A0A8H5FSF5"/>
<keyword evidence="2" id="KW-0472">Membrane</keyword>
<evidence type="ECO:0000313" key="4">
    <source>
        <dbReference type="EMBL" id="KAF5347965.1"/>
    </source>
</evidence>
<feature type="transmembrane region" description="Helical" evidence="2">
    <location>
        <begin position="417"/>
        <end position="447"/>
    </location>
</feature>
<evidence type="ECO:0000259" key="3">
    <source>
        <dbReference type="PROSITE" id="PS50004"/>
    </source>
</evidence>
<keyword evidence="2" id="KW-0812">Transmembrane</keyword>
<evidence type="ECO:0000313" key="5">
    <source>
        <dbReference type="Proteomes" id="UP000559027"/>
    </source>
</evidence>
<protein>
    <recommendedName>
        <fullName evidence="3">C2 domain-containing protein</fullName>
    </recommendedName>
</protein>
<dbReference type="EMBL" id="JAACJO010000022">
    <property type="protein sequence ID" value="KAF5347965.1"/>
    <property type="molecule type" value="Genomic_DNA"/>
</dbReference>
<proteinExistence type="predicted"/>
<accession>A0A8H5FSF5</accession>
<evidence type="ECO:0000256" key="1">
    <source>
        <dbReference type="SAM" id="MobiDB-lite"/>
    </source>
</evidence>
<reference evidence="4 5" key="1">
    <citation type="journal article" date="2020" name="ISME J.">
        <title>Uncovering the hidden diversity of litter-decomposition mechanisms in mushroom-forming fungi.</title>
        <authorList>
            <person name="Floudas D."/>
            <person name="Bentzer J."/>
            <person name="Ahren D."/>
            <person name="Johansson T."/>
            <person name="Persson P."/>
            <person name="Tunlid A."/>
        </authorList>
    </citation>
    <scope>NUCLEOTIDE SEQUENCE [LARGE SCALE GENOMIC DNA]</scope>
    <source>
        <strain evidence="4 5">CBS 146.42</strain>
    </source>
</reference>
<organism evidence="4 5">
    <name type="scientific">Leucocoprinus leucothites</name>
    <dbReference type="NCBI Taxonomy" id="201217"/>
    <lineage>
        <taxon>Eukaryota</taxon>
        <taxon>Fungi</taxon>
        <taxon>Dikarya</taxon>
        <taxon>Basidiomycota</taxon>
        <taxon>Agaricomycotina</taxon>
        <taxon>Agaricomycetes</taxon>
        <taxon>Agaricomycetidae</taxon>
        <taxon>Agaricales</taxon>
        <taxon>Agaricineae</taxon>
        <taxon>Agaricaceae</taxon>
        <taxon>Leucocoprinus</taxon>
    </lineage>
</organism>
<feature type="domain" description="C2" evidence="3">
    <location>
        <begin position="1"/>
        <end position="114"/>
    </location>
</feature>
<dbReference type="Proteomes" id="UP000559027">
    <property type="component" value="Unassembled WGS sequence"/>
</dbReference>
<feature type="transmembrane region" description="Helical" evidence="2">
    <location>
        <begin position="373"/>
        <end position="396"/>
    </location>
</feature>
<gene>
    <name evidence="4" type="ORF">D9756_010146</name>
</gene>
<keyword evidence="2" id="KW-1133">Transmembrane helix</keyword>
<feature type="compositionally biased region" description="Polar residues" evidence="1">
    <location>
        <begin position="187"/>
        <end position="196"/>
    </location>
</feature>
<name>A0A8H5FSF5_9AGAR</name>
<feature type="transmembrane region" description="Helical" evidence="2">
    <location>
        <begin position="343"/>
        <end position="361"/>
    </location>
</feature>
<feature type="transmembrane region" description="Helical" evidence="2">
    <location>
        <begin position="453"/>
        <end position="478"/>
    </location>
</feature>
<dbReference type="InterPro" id="IPR000008">
    <property type="entry name" value="C2_dom"/>
</dbReference>